<dbReference type="eggNOG" id="COG4779">
    <property type="taxonomic scope" value="Bacteria"/>
</dbReference>
<accession>B0KID3</accession>
<name>B0KID3_PSEPG</name>
<feature type="transmembrane region" description="Helical" evidence="8">
    <location>
        <begin position="109"/>
        <end position="126"/>
    </location>
</feature>
<dbReference type="InterPro" id="IPR037294">
    <property type="entry name" value="ABC_BtuC-like"/>
</dbReference>
<dbReference type="GO" id="GO:0033214">
    <property type="term" value="P:siderophore-iron import into cell"/>
    <property type="evidence" value="ECO:0007669"/>
    <property type="project" value="TreeGrafter"/>
</dbReference>
<sequence length="350" mass="35584">MSAVNGLRVLRCGPLSLRFSLRAVLVGSALSLLVMGLAVLLLGTGSLPIHAGQVLTSLFGQGDNEMASRIVIRVRLPRVLTAMLVGAALGMAGAIFQSIARNALGSPDVIGFTTGAASGAIVQIILFDAGPLATALAAVAGGMLTALLVLLLARRGQGGQGYRLVLVGIGMGATLSGLNQLLLVTGDLDQALFAQLWLAGSLNTRTWAHVLPATLGLALMVPVALLYKRELALMEMGDGMAGQLGVAVERSRLRLVLAAVGLTAIATAAAGPIAFIALAGPQLARRLTRTAGVPLLCAALMGAALLLVADWLSQRLAATAQLPVGLVTGVLGGCYLLWLITAQRQGSGAG</sequence>
<feature type="transmembrane region" description="Helical" evidence="8">
    <location>
        <begin position="132"/>
        <end position="152"/>
    </location>
</feature>
<feature type="transmembrane region" description="Helical" evidence="8">
    <location>
        <begin position="206"/>
        <end position="227"/>
    </location>
</feature>
<feature type="transmembrane region" description="Helical" evidence="8">
    <location>
        <begin position="255"/>
        <end position="279"/>
    </location>
</feature>
<dbReference type="HOGENOM" id="CLU_013016_1_1_6"/>
<feature type="transmembrane region" description="Helical" evidence="8">
    <location>
        <begin position="291"/>
        <end position="312"/>
    </location>
</feature>
<evidence type="ECO:0000256" key="7">
    <source>
        <dbReference type="ARBA" id="ARBA00023136"/>
    </source>
</evidence>
<evidence type="ECO:0000256" key="6">
    <source>
        <dbReference type="ARBA" id="ARBA00022989"/>
    </source>
</evidence>
<evidence type="ECO:0000256" key="5">
    <source>
        <dbReference type="ARBA" id="ARBA00022692"/>
    </source>
</evidence>
<comment type="subcellular location">
    <subcellularLocation>
        <location evidence="1">Cell membrane</location>
        <topology evidence="1">Multi-pass membrane protein</topology>
    </subcellularLocation>
</comment>
<evidence type="ECO:0000313" key="10">
    <source>
        <dbReference type="Proteomes" id="UP000002157"/>
    </source>
</evidence>
<protein>
    <submittedName>
        <fullName evidence="9">Transport system permease protein</fullName>
    </submittedName>
</protein>
<dbReference type="SUPFAM" id="SSF81345">
    <property type="entry name" value="ABC transporter involved in vitamin B12 uptake, BtuC"/>
    <property type="match status" value="1"/>
</dbReference>
<evidence type="ECO:0000256" key="2">
    <source>
        <dbReference type="ARBA" id="ARBA00007935"/>
    </source>
</evidence>
<dbReference type="CDD" id="cd06550">
    <property type="entry name" value="TM_ABC_iron-siderophores_like"/>
    <property type="match status" value="1"/>
</dbReference>
<evidence type="ECO:0000256" key="8">
    <source>
        <dbReference type="SAM" id="Phobius"/>
    </source>
</evidence>
<feature type="transmembrane region" description="Helical" evidence="8">
    <location>
        <begin position="164"/>
        <end position="186"/>
    </location>
</feature>
<organism evidence="9 10">
    <name type="scientific">Pseudomonas putida (strain GB-1)</name>
    <dbReference type="NCBI Taxonomy" id="76869"/>
    <lineage>
        <taxon>Bacteria</taxon>
        <taxon>Pseudomonadati</taxon>
        <taxon>Pseudomonadota</taxon>
        <taxon>Gammaproteobacteria</taxon>
        <taxon>Pseudomonadales</taxon>
        <taxon>Pseudomonadaceae</taxon>
        <taxon>Pseudomonas</taxon>
    </lineage>
</organism>
<feature type="transmembrane region" description="Helical" evidence="8">
    <location>
        <begin position="79"/>
        <end position="97"/>
    </location>
</feature>
<evidence type="ECO:0000313" key="9">
    <source>
        <dbReference type="EMBL" id="ABY97709.1"/>
    </source>
</evidence>
<dbReference type="Gene3D" id="1.10.3470.10">
    <property type="entry name" value="ABC transporter involved in vitamin B12 uptake, BtuC"/>
    <property type="match status" value="1"/>
</dbReference>
<comment type="similarity">
    <text evidence="2">Belongs to the binding-protein-dependent transport system permease family. FecCD subfamily.</text>
</comment>
<feature type="transmembrane region" description="Helical" evidence="8">
    <location>
        <begin position="324"/>
        <end position="341"/>
    </location>
</feature>
<dbReference type="InterPro" id="IPR000522">
    <property type="entry name" value="ABC_transptr_permease_BtuC"/>
</dbReference>
<reference evidence="9 10" key="1">
    <citation type="submission" date="2008-01" db="EMBL/GenBank/DDBJ databases">
        <title>Complete sequence of Pseudomonas putida GB-1.</title>
        <authorList>
            <consortium name="US DOE Joint Genome Institute"/>
            <person name="Copeland A."/>
            <person name="Lucas S."/>
            <person name="Lapidus A."/>
            <person name="Barry K."/>
            <person name="Glavina del Rio T."/>
            <person name="Dalin E."/>
            <person name="Tice H."/>
            <person name="Pitluck S."/>
            <person name="Bruce D."/>
            <person name="Goodwin L."/>
            <person name="Chertkov O."/>
            <person name="Brettin T."/>
            <person name="Detter J.C."/>
            <person name="Han C."/>
            <person name="Kuske C.R."/>
            <person name="Schmutz J."/>
            <person name="Larimer F."/>
            <person name="Land M."/>
            <person name="Hauser L."/>
            <person name="Kyrpides N."/>
            <person name="Kim E."/>
            <person name="McCarthy J.K."/>
            <person name="Richardson P."/>
        </authorList>
    </citation>
    <scope>NUCLEOTIDE SEQUENCE [LARGE SCALE GENOMIC DNA]</scope>
    <source>
        <strain evidence="9 10">GB-1</strain>
    </source>
</reference>
<gene>
    <name evidence="9" type="ordered locus">PputGB1_1806</name>
</gene>
<dbReference type="PANTHER" id="PTHR30472">
    <property type="entry name" value="FERRIC ENTEROBACTIN TRANSPORT SYSTEM PERMEASE PROTEIN"/>
    <property type="match status" value="1"/>
</dbReference>
<keyword evidence="3" id="KW-0813">Transport</keyword>
<dbReference type="GO" id="GO:0005886">
    <property type="term" value="C:plasma membrane"/>
    <property type="evidence" value="ECO:0007669"/>
    <property type="project" value="UniProtKB-SubCell"/>
</dbReference>
<keyword evidence="4" id="KW-1003">Cell membrane</keyword>
<dbReference type="Proteomes" id="UP000002157">
    <property type="component" value="Chromosome"/>
</dbReference>
<dbReference type="AlphaFoldDB" id="B0KID3"/>
<keyword evidence="6 8" id="KW-1133">Transmembrane helix</keyword>
<keyword evidence="5 8" id="KW-0812">Transmembrane</keyword>
<dbReference type="GO" id="GO:0022857">
    <property type="term" value="F:transmembrane transporter activity"/>
    <property type="evidence" value="ECO:0007669"/>
    <property type="project" value="InterPro"/>
</dbReference>
<evidence type="ECO:0000256" key="1">
    <source>
        <dbReference type="ARBA" id="ARBA00004651"/>
    </source>
</evidence>
<dbReference type="EMBL" id="CP000926">
    <property type="protein sequence ID" value="ABY97709.1"/>
    <property type="molecule type" value="Genomic_DNA"/>
</dbReference>
<feature type="transmembrane region" description="Helical" evidence="8">
    <location>
        <begin position="21"/>
        <end position="42"/>
    </location>
</feature>
<dbReference type="PANTHER" id="PTHR30472:SF24">
    <property type="entry name" value="FERRIC ENTEROBACTIN TRANSPORT SYSTEM PERMEASE PROTEIN FEPG"/>
    <property type="match status" value="1"/>
</dbReference>
<keyword evidence="7 8" id="KW-0472">Membrane</keyword>
<dbReference type="Pfam" id="PF01032">
    <property type="entry name" value="FecCD"/>
    <property type="match status" value="1"/>
</dbReference>
<proteinExistence type="inferred from homology"/>
<evidence type="ECO:0000256" key="3">
    <source>
        <dbReference type="ARBA" id="ARBA00022448"/>
    </source>
</evidence>
<evidence type="ECO:0000256" key="4">
    <source>
        <dbReference type="ARBA" id="ARBA00022475"/>
    </source>
</evidence>
<dbReference type="KEGG" id="ppg:PputGB1_1806"/>